<dbReference type="InterPro" id="IPR000182">
    <property type="entry name" value="GNAT_dom"/>
</dbReference>
<dbReference type="PROSITE" id="PS51186">
    <property type="entry name" value="GNAT"/>
    <property type="match status" value="1"/>
</dbReference>
<evidence type="ECO:0000313" key="2">
    <source>
        <dbReference type="EMBL" id="GAA3559338.1"/>
    </source>
</evidence>
<dbReference type="EMBL" id="BAABAA010000003">
    <property type="protein sequence ID" value="GAA3559338.1"/>
    <property type="molecule type" value="Genomic_DNA"/>
</dbReference>
<keyword evidence="3" id="KW-1185">Reference proteome</keyword>
<name>A0ABP6WZY3_9ACTN</name>
<gene>
    <name evidence="2" type="ORF">GCM10022235_29430</name>
</gene>
<proteinExistence type="predicted"/>
<organism evidence="2 3">
    <name type="scientific">Kribbella ginsengisoli</name>
    <dbReference type="NCBI Taxonomy" id="363865"/>
    <lineage>
        <taxon>Bacteria</taxon>
        <taxon>Bacillati</taxon>
        <taxon>Actinomycetota</taxon>
        <taxon>Actinomycetes</taxon>
        <taxon>Propionibacteriales</taxon>
        <taxon>Kribbellaceae</taxon>
        <taxon>Kribbella</taxon>
    </lineage>
</organism>
<reference evidence="3" key="1">
    <citation type="journal article" date="2019" name="Int. J. Syst. Evol. Microbiol.">
        <title>The Global Catalogue of Microorganisms (GCM) 10K type strain sequencing project: providing services to taxonomists for standard genome sequencing and annotation.</title>
        <authorList>
            <consortium name="The Broad Institute Genomics Platform"/>
            <consortium name="The Broad Institute Genome Sequencing Center for Infectious Disease"/>
            <person name="Wu L."/>
            <person name="Ma J."/>
        </authorList>
    </citation>
    <scope>NUCLEOTIDE SEQUENCE [LARGE SCALE GENOMIC DNA]</scope>
    <source>
        <strain evidence="3">JCM 16928</strain>
    </source>
</reference>
<dbReference type="Gene3D" id="3.40.630.30">
    <property type="match status" value="1"/>
</dbReference>
<evidence type="ECO:0000259" key="1">
    <source>
        <dbReference type="PROSITE" id="PS51186"/>
    </source>
</evidence>
<comment type="caution">
    <text evidence="2">The sequence shown here is derived from an EMBL/GenBank/DDBJ whole genome shotgun (WGS) entry which is preliminary data.</text>
</comment>
<dbReference type="CDD" id="cd04301">
    <property type="entry name" value="NAT_SF"/>
    <property type="match status" value="1"/>
</dbReference>
<dbReference type="InterPro" id="IPR016181">
    <property type="entry name" value="Acyl_CoA_acyltransferase"/>
</dbReference>
<evidence type="ECO:0000313" key="3">
    <source>
        <dbReference type="Proteomes" id="UP001501222"/>
    </source>
</evidence>
<dbReference type="Pfam" id="PF00583">
    <property type="entry name" value="Acetyltransf_1"/>
    <property type="match status" value="2"/>
</dbReference>
<protein>
    <submittedName>
        <fullName evidence="2">GNAT family N-acetyltransferase</fullName>
    </submittedName>
</protein>
<accession>A0ABP6WZY3</accession>
<dbReference type="Proteomes" id="UP001501222">
    <property type="component" value="Unassembled WGS sequence"/>
</dbReference>
<sequence>MALLTATHKVDCPAAVVSTPLGFQAHLKYGWDGDPGRAYLARDENGSLVGLLDFFAPTRDNTNSVWLEVDVHPDHRGQGIEDELIRYAEQLALDLDRHLVGIAAWDRPDRDEVIRANGFEQKAVEVNRRQDIANLDWATAQKLYDEAVLAAADYEVLRFVGAVPEELLEGMVAVTASINDAPKDDLDMEDDAISADRIRAYEQAREAHNETMYRVIARHRTTGEPAGHTVVTVERERPHIGHQNDTAVSRDHRGHRLGALVKTAMLLWLREAEPALTQIDTWNAESNNHMIGINEQLGYFIVGRGLDYQKTI</sequence>
<feature type="domain" description="N-acetyltransferase" evidence="1">
    <location>
        <begin position="1"/>
        <end position="141"/>
    </location>
</feature>
<dbReference type="SUPFAM" id="SSF55729">
    <property type="entry name" value="Acyl-CoA N-acyltransferases (Nat)"/>
    <property type="match status" value="2"/>
</dbReference>